<reference evidence="1 2" key="1">
    <citation type="journal article" date="2016" name="Nat. Commun.">
        <title>Thousands of microbial genomes shed light on interconnected biogeochemical processes in an aquifer system.</title>
        <authorList>
            <person name="Anantharaman K."/>
            <person name="Brown C.T."/>
            <person name="Hug L.A."/>
            <person name="Sharon I."/>
            <person name="Castelle C.J."/>
            <person name="Probst A.J."/>
            <person name="Thomas B.C."/>
            <person name="Singh A."/>
            <person name="Wilkins M.J."/>
            <person name="Karaoz U."/>
            <person name="Brodie E.L."/>
            <person name="Williams K.H."/>
            <person name="Hubbard S.S."/>
            <person name="Banfield J.F."/>
        </authorList>
    </citation>
    <scope>NUCLEOTIDE SEQUENCE [LARGE SCALE GENOMIC DNA]</scope>
</reference>
<comment type="caution">
    <text evidence="1">The sequence shown here is derived from an EMBL/GenBank/DDBJ whole genome shotgun (WGS) entry which is preliminary data.</text>
</comment>
<proteinExistence type="predicted"/>
<dbReference type="AlphaFoldDB" id="A0A1F5B357"/>
<organism evidence="1 2">
    <name type="scientific">Candidatus Azambacteria bacterium RIFCSPHIGHO2_01_FULL_40_24</name>
    <dbReference type="NCBI Taxonomy" id="1797301"/>
    <lineage>
        <taxon>Bacteria</taxon>
        <taxon>Candidatus Azamiibacteriota</taxon>
    </lineage>
</organism>
<protein>
    <submittedName>
        <fullName evidence="1">Uncharacterized protein</fullName>
    </submittedName>
</protein>
<gene>
    <name evidence="1" type="ORF">A2819_00870</name>
</gene>
<name>A0A1F5B357_9BACT</name>
<evidence type="ECO:0000313" key="1">
    <source>
        <dbReference type="EMBL" id="OGD25050.1"/>
    </source>
</evidence>
<accession>A0A1F5B357</accession>
<evidence type="ECO:0000313" key="2">
    <source>
        <dbReference type="Proteomes" id="UP000176431"/>
    </source>
</evidence>
<dbReference type="Proteomes" id="UP000176431">
    <property type="component" value="Unassembled WGS sequence"/>
</dbReference>
<sequence length="112" mass="12059">MSKKPFFYLLLGLIFLSFIFWTESAQAILGFGGRILHLTPCANGTLIAIGPPRSGLFMWMPGTLTFAWRQLRPGPWALGSYVPGGTCVCPYGQCEVGAIPALGTMKAIGTSF</sequence>
<dbReference type="EMBL" id="MEYK01000025">
    <property type="protein sequence ID" value="OGD25050.1"/>
    <property type="molecule type" value="Genomic_DNA"/>
</dbReference>